<comment type="similarity">
    <text evidence="2">Belongs to the AXUD1 family.</text>
</comment>
<dbReference type="AlphaFoldDB" id="A0A336LS74"/>
<proteinExistence type="inferred from homology"/>
<feature type="region of interest" description="Disordered" evidence="9">
    <location>
        <begin position="580"/>
        <end position="622"/>
    </location>
</feature>
<evidence type="ECO:0000256" key="2">
    <source>
        <dbReference type="ARBA" id="ARBA00008548"/>
    </source>
</evidence>
<organism evidence="12">
    <name type="scientific">Culicoides sonorensis</name>
    <name type="common">Biting midge</name>
    <dbReference type="NCBI Taxonomy" id="179676"/>
    <lineage>
        <taxon>Eukaryota</taxon>
        <taxon>Metazoa</taxon>
        <taxon>Ecdysozoa</taxon>
        <taxon>Arthropoda</taxon>
        <taxon>Hexapoda</taxon>
        <taxon>Insecta</taxon>
        <taxon>Pterygota</taxon>
        <taxon>Neoptera</taxon>
        <taxon>Endopterygota</taxon>
        <taxon>Diptera</taxon>
        <taxon>Nematocera</taxon>
        <taxon>Chironomoidea</taxon>
        <taxon>Ceratopogonidae</taxon>
        <taxon>Ceratopogoninae</taxon>
        <taxon>Culicoides</taxon>
        <taxon>Monoculicoides</taxon>
    </lineage>
</organism>
<dbReference type="GO" id="GO:0006915">
    <property type="term" value="P:apoptotic process"/>
    <property type="evidence" value="ECO:0007669"/>
    <property type="project" value="UniProtKB-KW"/>
</dbReference>
<dbReference type="EMBL" id="UFQS01000144">
    <property type="protein sequence ID" value="SSX00454.1"/>
    <property type="molecule type" value="Genomic_DNA"/>
</dbReference>
<dbReference type="Pfam" id="PF16019">
    <property type="entry name" value="CSRNP_N"/>
    <property type="match status" value="1"/>
</dbReference>
<reference evidence="11" key="1">
    <citation type="submission" date="2018-04" db="EMBL/GenBank/DDBJ databases">
        <authorList>
            <person name="Go L.Y."/>
            <person name="Mitchell J.A."/>
        </authorList>
    </citation>
    <scope>NUCLEOTIDE SEQUENCE</scope>
    <source>
        <tissue evidence="11">Whole organism</tissue>
    </source>
</reference>
<evidence type="ECO:0000256" key="3">
    <source>
        <dbReference type="ARBA" id="ARBA00022703"/>
    </source>
</evidence>
<dbReference type="PANTHER" id="PTHR13580">
    <property type="entry name" value="TGF-BETA INDUCED APOPTOSIS PROTEIN"/>
    <property type="match status" value="1"/>
</dbReference>
<keyword evidence="4" id="KW-0805">Transcription regulation</keyword>
<feature type="compositionally biased region" description="Low complexity" evidence="9">
    <location>
        <begin position="478"/>
        <end position="487"/>
    </location>
</feature>
<evidence type="ECO:0000313" key="12">
    <source>
        <dbReference type="EMBL" id="SSX20834.1"/>
    </source>
</evidence>
<sequence>MEIKVRGKIYKLTLILLEFNSSLQFFQFSRLPFNMNPENLTETLVIETTPSDFPEIEFYENDPLADPLSIVPNASSVIEKNPIESPCERIEKTVPENTVNNDEKDSVRLVDVQALKIKTEMNKNEKEDEKSEIKEIKEIKVSSKKTHIIDDEKPSCSKYSAQMGPRPPTPNYELDDLEELIQSSRICVNKQSTLVTNSKTEPNPIQNVSEQEKVLEIPIKNENDQKLDQNTVKSEIKHEKPSIESIFEDFEDQIEQSILNKSELTKTESIKNIETPKKSENLDEKSVIKEKLKLNESKTETQTLVKQASSSIPSQIKSETKIETKSVKEIEIVEKSIVNEQSKESKVIENDFNEPEIRVNNHIDAIQDQNEKKDNEILIDSNSIQLEIVQNNELVNENETPKEFPDTIIVESIDMIKETLPEPTTSTNSSNIVNFVNQELESLSAIVDTIHESVPVIPLQNEVPMRDEEDGGVRSDGSDSGLGSEPSTNTSALSEKSLTHTRLPDPPAKGNLKRRSSEQIDSSSGIETKRNKKGIQFEGVTVYSFPRIQGFSCVPSQGGCTLGMANQHCNVKYYSLAEHSAEQRRNHRQQLSSDLQNGRSSSSDESESEYEPSDSSSEADSEVYGFLQPVSARQRRALLKSAGVRKIDSTEKDECKMIRTSREVCGCTCRVYCDPDTCACSLAGIKCQVDRPNFPCGCTRDGCANVVGRVEFSPMRVRTHYIHTVMKLQMENKQERLRSSTNAASAASTSSYKAWQQQQQQQTQSNIRQVPSTSSASSCVVDGIPSQQTQHCDFGLIYDNTHSNSTPEMSNTAQNYTYHQNDATSYTNHIIDYNPKPSTSTSYPSTTTYDPNNAYITYPEQYLQETVTYETNAYQLHSYDINATTSTHHQYEIQPQIQYQTTTQPYTTNDSQYCLQSPQPQLLPSIVNQQIMPDLMITNMRSSPQHTDHLYHNHHTNGYQIQLPSENLYNSTTAIAPPIQHYIEPPQVIQQMTPNKSLLLENGAHTSVGNGLNDVQSHNTLNGSSISNPNNGNSTGSMQSYTNVQNNNNENLCEIIKKGIVETVSG</sequence>
<feature type="domain" description="Cysteine/serine-rich nuclear protein N-terminal" evidence="10">
    <location>
        <begin position="531"/>
        <end position="732"/>
    </location>
</feature>
<evidence type="ECO:0000256" key="8">
    <source>
        <dbReference type="ARBA" id="ARBA00023242"/>
    </source>
</evidence>
<dbReference type="EMBL" id="UFQT01000144">
    <property type="protein sequence ID" value="SSX20834.1"/>
    <property type="molecule type" value="Genomic_DNA"/>
</dbReference>
<dbReference type="GO" id="GO:0043565">
    <property type="term" value="F:sequence-specific DNA binding"/>
    <property type="evidence" value="ECO:0007669"/>
    <property type="project" value="TreeGrafter"/>
</dbReference>
<evidence type="ECO:0000313" key="11">
    <source>
        <dbReference type="EMBL" id="SSX00454.1"/>
    </source>
</evidence>
<accession>A0A336LS74</accession>
<dbReference type="PANTHER" id="PTHR13580:SF9">
    <property type="entry name" value="AXIN1 UP-REGULATED 1, ISOFORM A"/>
    <property type="match status" value="1"/>
</dbReference>
<feature type="compositionally biased region" description="Low complexity" evidence="9">
    <location>
        <begin position="748"/>
        <end position="764"/>
    </location>
</feature>
<dbReference type="PRINTS" id="PR02031">
    <property type="entry name" value="CYSSERRICHNP"/>
</dbReference>
<feature type="compositionally biased region" description="Low complexity" evidence="9">
    <location>
        <begin position="1022"/>
        <end position="1043"/>
    </location>
</feature>
<feature type="compositionally biased region" description="Polar residues" evidence="9">
    <location>
        <begin position="589"/>
        <end position="599"/>
    </location>
</feature>
<dbReference type="GO" id="GO:0005634">
    <property type="term" value="C:nucleus"/>
    <property type="evidence" value="ECO:0007669"/>
    <property type="project" value="UniProtKB-SubCell"/>
</dbReference>
<dbReference type="InterPro" id="IPR023260">
    <property type="entry name" value="Cys/Ser-rich_nuc_prot"/>
</dbReference>
<keyword evidence="5" id="KW-0238">DNA-binding</keyword>
<evidence type="ECO:0000256" key="7">
    <source>
        <dbReference type="ARBA" id="ARBA00023163"/>
    </source>
</evidence>
<dbReference type="VEuPathDB" id="VectorBase:CSON002666"/>
<evidence type="ECO:0000259" key="10">
    <source>
        <dbReference type="Pfam" id="PF16019"/>
    </source>
</evidence>
<keyword evidence="3" id="KW-0053">Apoptosis</keyword>
<feature type="compositionally biased region" description="Acidic residues" evidence="9">
    <location>
        <begin position="604"/>
        <end position="621"/>
    </location>
</feature>
<evidence type="ECO:0000256" key="1">
    <source>
        <dbReference type="ARBA" id="ARBA00004123"/>
    </source>
</evidence>
<protein>
    <submittedName>
        <fullName evidence="12">CSON002666 protein</fullName>
    </submittedName>
</protein>
<dbReference type="InterPro" id="IPR031972">
    <property type="entry name" value="CSRNP_N"/>
</dbReference>
<keyword evidence="6" id="KW-0010">Activator</keyword>
<feature type="region of interest" description="Disordered" evidence="9">
    <location>
        <begin position="1015"/>
        <end position="1043"/>
    </location>
</feature>
<name>A0A336LS74_CULSO</name>
<comment type="subcellular location">
    <subcellularLocation>
        <location evidence="1">Nucleus</location>
    </subcellularLocation>
</comment>
<dbReference type="GO" id="GO:0000981">
    <property type="term" value="F:DNA-binding transcription factor activity, RNA polymerase II-specific"/>
    <property type="evidence" value="ECO:0007669"/>
    <property type="project" value="TreeGrafter"/>
</dbReference>
<evidence type="ECO:0000256" key="6">
    <source>
        <dbReference type="ARBA" id="ARBA00023159"/>
    </source>
</evidence>
<feature type="region of interest" description="Disordered" evidence="9">
    <location>
        <begin position="458"/>
        <end position="529"/>
    </location>
</feature>
<gene>
    <name evidence="12" type="primary">CSON002666</name>
</gene>
<evidence type="ECO:0000256" key="4">
    <source>
        <dbReference type="ARBA" id="ARBA00023015"/>
    </source>
</evidence>
<evidence type="ECO:0000256" key="9">
    <source>
        <dbReference type="SAM" id="MobiDB-lite"/>
    </source>
</evidence>
<keyword evidence="8" id="KW-0539">Nucleus</keyword>
<evidence type="ECO:0000256" key="5">
    <source>
        <dbReference type="ARBA" id="ARBA00023125"/>
    </source>
</evidence>
<keyword evidence="7" id="KW-0804">Transcription</keyword>
<reference evidence="12" key="2">
    <citation type="submission" date="2018-07" db="EMBL/GenBank/DDBJ databases">
        <authorList>
            <person name="Quirk P.G."/>
            <person name="Krulwich T.A."/>
        </authorList>
    </citation>
    <scope>NUCLEOTIDE SEQUENCE</scope>
</reference>
<feature type="region of interest" description="Disordered" evidence="9">
    <location>
        <begin position="748"/>
        <end position="770"/>
    </location>
</feature>